<dbReference type="PROSITE" id="PS50157">
    <property type="entry name" value="ZINC_FINGER_C2H2_2"/>
    <property type="match status" value="1"/>
</dbReference>
<accession>A0A429X2Y9</accession>
<dbReference type="Proteomes" id="UP000287296">
    <property type="component" value="Unassembled WGS sequence"/>
</dbReference>
<dbReference type="EMBL" id="BORJ01000021">
    <property type="protein sequence ID" value="GIN99177.1"/>
    <property type="molecule type" value="Genomic_DNA"/>
</dbReference>
<dbReference type="AlphaFoldDB" id="A0A429X2Y9"/>
<dbReference type="InterPro" id="IPR020115">
    <property type="entry name" value="Fin"/>
</dbReference>
<proteinExistence type="predicted"/>
<feature type="domain" description="C2H2-type" evidence="1">
    <location>
        <begin position="53"/>
        <end position="76"/>
    </location>
</feature>
<evidence type="ECO:0000313" key="4">
    <source>
        <dbReference type="Proteomes" id="UP000287296"/>
    </source>
</evidence>
<dbReference type="InterPro" id="IPR013087">
    <property type="entry name" value="Znf_C2H2_type"/>
</dbReference>
<evidence type="ECO:0000259" key="1">
    <source>
        <dbReference type="PROSITE" id="PS50157"/>
    </source>
</evidence>
<dbReference type="RefSeq" id="WP_120118105.1">
    <property type="nucleotide sequence ID" value="NZ_BORI01000024.1"/>
</dbReference>
<reference evidence="2 5" key="2">
    <citation type="submission" date="2021-03" db="EMBL/GenBank/DDBJ databases">
        <title>Antimicrobial resistance genes in bacteria isolated from Japanese honey, and their potential for conferring macrolide and lincosamide resistance in the American foulbrood pathogen Paenibacillus larvae.</title>
        <authorList>
            <person name="Okamoto M."/>
            <person name="Kumagai M."/>
            <person name="Kanamori H."/>
            <person name="Takamatsu D."/>
        </authorList>
    </citation>
    <scope>NUCLEOTIDE SEQUENCE [LARGE SCALE GENOMIC DNA]</scope>
    <source>
        <strain evidence="2 5">J6TS1</strain>
    </source>
</reference>
<dbReference type="OrthoDB" id="2084556at2"/>
<gene>
    <name evidence="2" type="primary">fin</name>
    <name evidence="3" type="ORF">D5F11_021170</name>
    <name evidence="2" type="ORF">J6TS1_50470</name>
</gene>
<evidence type="ECO:0000313" key="2">
    <source>
        <dbReference type="EMBL" id="GIN99177.1"/>
    </source>
</evidence>
<reference evidence="3 4" key="1">
    <citation type="submission" date="2018-12" db="EMBL/GenBank/DDBJ databases">
        <authorList>
            <person name="Sun L."/>
            <person name="Chen Z."/>
        </authorList>
    </citation>
    <scope>NUCLEOTIDE SEQUENCE [LARGE SCALE GENOMIC DNA]</scope>
    <source>
        <strain evidence="3 4">LMG 29736</strain>
    </source>
</reference>
<sequence>MTVHYFCRHCSAKLGSIENHILQSHQLGLHKLTEEERQEMVTYQTDGDLHIQVICEDCHEAFSRNPDLHQYDHLIH</sequence>
<evidence type="ECO:0000313" key="3">
    <source>
        <dbReference type="EMBL" id="RST57734.1"/>
    </source>
</evidence>
<name>A0A429X2Y9_SIMTE</name>
<dbReference type="EMBL" id="QYTW02000029">
    <property type="protein sequence ID" value="RST57734.1"/>
    <property type="molecule type" value="Genomic_DNA"/>
</dbReference>
<evidence type="ECO:0000313" key="5">
    <source>
        <dbReference type="Proteomes" id="UP000680670"/>
    </source>
</evidence>
<dbReference type="GO" id="GO:0010468">
    <property type="term" value="P:regulation of gene expression"/>
    <property type="evidence" value="ECO:0007669"/>
    <property type="project" value="InterPro"/>
</dbReference>
<keyword evidence="5" id="KW-1185">Reference proteome</keyword>
<organism evidence="3 4">
    <name type="scientific">Siminovitchia terrae</name>
    <name type="common">Bacillus terrae</name>
    <dbReference type="NCBI Taxonomy" id="1914933"/>
    <lineage>
        <taxon>Bacteria</taxon>
        <taxon>Bacillati</taxon>
        <taxon>Bacillota</taxon>
        <taxon>Bacilli</taxon>
        <taxon>Bacillales</taxon>
        <taxon>Bacillaceae</taxon>
        <taxon>Siminovitchia</taxon>
    </lineage>
</organism>
<comment type="caution">
    <text evidence="3">The sequence shown here is derived from an EMBL/GenBank/DDBJ whole genome shotgun (WGS) entry which is preliminary data.</text>
</comment>
<dbReference type="Proteomes" id="UP000680670">
    <property type="component" value="Unassembled WGS sequence"/>
</dbReference>
<dbReference type="Pfam" id="PF10955">
    <property type="entry name" value="Fin"/>
    <property type="match status" value="1"/>
</dbReference>
<protein>
    <submittedName>
        <fullName evidence="2 3">Anti-sigma-F factor Fin</fullName>
    </submittedName>
</protein>